<evidence type="ECO:0000256" key="1">
    <source>
        <dbReference type="SAM" id="MobiDB-lite"/>
    </source>
</evidence>
<sequence>MRILLSIVGIHRSFRADHESVDTGVSAAWTMPVTREMTSNIQSVEYNNMRYDPPEDSLSARAQSLVNKNERDGGHQDAAIVQAEEHSTVPGELPKGSFASKAQSAAEKNLVGGRMRSVYDVSRK</sequence>
<dbReference type="HOGENOM" id="CLU_1759945_0_0_1"/>
<organism evidence="2 3">
    <name type="scientific">Sphaerobolus stellatus (strain SS14)</name>
    <dbReference type="NCBI Taxonomy" id="990650"/>
    <lineage>
        <taxon>Eukaryota</taxon>
        <taxon>Fungi</taxon>
        <taxon>Dikarya</taxon>
        <taxon>Basidiomycota</taxon>
        <taxon>Agaricomycotina</taxon>
        <taxon>Agaricomycetes</taxon>
        <taxon>Phallomycetidae</taxon>
        <taxon>Geastrales</taxon>
        <taxon>Sphaerobolaceae</taxon>
        <taxon>Sphaerobolus</taxon>
    </lineage>
</organism>
<keyword evidence="3" id="KW-1185">Reference proteome</keyword>
<dbReference type="AlphaFoldDB" id="A0A0C9VH37"/>
<gene>
    <name evidence="2" type="ORF">M422DRAFT_49056</name>
</gene>
<dbReference type="Proteomes" id="UP000054279">
    <property type="component" value="Unassembled WGS sequence"/>
</dbReference>
<name>A0A0C9VH37_SPHS4</name>
<feature type="region of interest" description="Disordered" evidence="1">
    <location>
        <begin position="85"/>
        <end position="104"/>
    </location>
</feature>
<accession>A0A0C9VH37</accession>
<evidence type="ECO:0000313" key="3">
    <source>
        <dbReference type="Proteomes" id="UP000054279"/>
    </source>
</evidence>
<evidence type="ECO:0000313" key="2">
    <source>
        <dbReference type="EMBL" id="KIJ40732.1"/>
    </source>
</evidence>
<protein>
    <recommendedName>
        <fullName evidence="4">SMP domain-containing protein</fullName>
    </recommendedName>
</protein>
<evidence type="ECO:0008006" key="4">
    <source>
        <dbReference type="Google" id="ProtNLM"/>
    </source>
</evidence>
<dbReference type="EMBL" id="KN837142">
    <property type="protein sequence ID" value="KIJ40732.1"/>
    <property type="molecule type" value="Genomic_DNA"/>
</dbReference>
<proteinExistence type="predicted"/>
<reference evidence="2 3" key="1">
    <citation type="submission" date="2014-06" db="EMBL/GenBank/DDBJ databases">
        <title>Evolutionary Origins and Diversification of the Mycorrhizal Mutualists.</title>
        <authorList>
            <consortium name="DOE Joint Genome Institute"/>
            <consortium name="Mycorrhizal Genomics Consortium"/>
            <person name="Kohler A."/>
            <person name="Kuo A."/>
            <person name="Nagy L.G."/>
            <person name="Floudas D."/>
            <person name="Copeland A."/>
            <person name="Barry K.W."/>
            <person name="Cichocki N."/>
            <person name="Veneault-Fourrey C."/>
            <person name="LaButti K."/>
            <person name="Lindquist E.A."/>
            <person name="Lipzen A."/>
            <person name="Lundell T."/>
            <person name="Morin E."/>
            <person name="Murat C."/>
            <person name="Riley R."/>
            <person name="Ohm R."/>
            <person name="Sun H."/>
            <person name="Tunlid A."/>
            <person name="Henrissat B."/>
            <person name="Grigoriev I.V."/>
            <person name="Hibbett D.S."/>
            <person name="Martin F."/>
        </authorList>
    </citation>
    <scope>NUCLEOTIDE SEQUENCE [LARGE SCALE GENOMIC DNA]</scope>
    <source>
        <strain evidence="2 3">SS14</strain>
    </source>
</reference>